<dbReference type="Gene3D" id="3.30.457.10">
    <property type="entry name" value="Copper amine oxidase-like, N-terminal domain"/>
    <property type="match status" value="1"/>
</dbReference>
<dbReference type="Proteomes" id="UP000008544">
    <property type="component" value="Chromosome"/>
</dbReference>
<evidence type="ECO:0000313" key="2">
    <source>
        <dbReference type="EMBL" id="ACA59490.1"/>
    </source>
</evidence>
<dbReference type="InterPro" id="IPR036582">
    <property type="entry name" value="Mao_N_sf"/>
</dbReference>
<name>B1I3C5_DESAP</name>
<organism evidence="2 3">
    <name type="scientific">Desulforudis audaxviator (strain MP104C)</name>
    <dbReference type="NCBI Taxonomy" id="477974"/>
    <lineage>
        <taxon>Bacteria</taxon>
        <taxon>Bacillati</taxon>
        <taxon>Bacillota</taxon>
        <taxon>Clostridia</taxon>
        <taxon>Thermoanaerobacterales</taxon>
        <taxon>Candidatus Desulforudaceae</taxon>
        <taxon>Candidatus Desulforudis</taxon>
    </lineage>
</organism>
<keyword evidence="3" id="KW-1185">Reference proteome</keyword>
<feature type="domain" description="Copper amine oxidase-like N-terminal" evidence="1">
    <location>
        <begin position="32"/>
        <end position="137"/>
    </location>
</feature>
<dbReference type="RefSeq" id="WP_012302076.1">
    <property type="nucleotide sequence ID" value="NC_010424.1"/>
</dbReference>
<evidence type="ECO:0000259" key="1">
    <source>
        <dbReference type="Pfam" id="PF07833"/>
    </source>
</evidence>
<dbReference type="STRING" id="477974.Daud_0978"/>
<gene>
    <name evidence="2" type="ordered locus">Daud_0978</name>
</gene>
<dbReference type="AlphaFoldDB" id="B1I3C5"/>
<evidence type="ECO:0000313" key="3">
    <source>
        <dbReference type="Proteomes" id="UP000008544"/>
    </source>
</evidence>
<dbReference type="InterPro" id="IPR012854">
    <property type="entry name" value="Cu_amine_oxidase-like_N"/>
</dbReference>
<dbReference type="EMBL" id="CP000860">
    <property type="protein sequence ID" value="ACA59490.1"/>
    <property type="molecule type" value="Genomic_DNA"/>
</dbReference>
<dbReference type="HOGENOM" id="CLU_1822238_0_0_9"/>
<reference evidence="2 3" key="2">
    <citation type="journal article" date="2008" name="Science">
        <title>Environmental genomics reveals a single-species ecosystem deep within Earth.</title>
        <authorList>
            <person name="Chivian D."/>
            <person name="Brodie E.L."/>
            <person name="Alm E.J."/>
            <person name="Culley D.E."/>
            <person name="Dehal P.S."/>
            <person name="Desantis T.Z."/>
            <person name="Gihring T.M."/>
            <person name="Lapidus A."/>
            <person name="Lin L.H."/>
            <person name="Lowry S.R."/>
            <person name="Moser D.P."/>
            <person name="Richardson P.M."/>
            <person name="Southam G."/>
            <person name="Wanger G."/>
            <person name="Pratt L.M."/>
            <person name="Andersen G.L."/>
            <person name="Hazen T.C."/>
            <person name="Brockman F.J."/>
            <person name="Arkin A.P."/>
            <person name="Onstott T.C."/>
        </authorList>
    </citation>
    <scope>NUCLEOTIDE SEQUENCE [LARGE SCALE GENOMIC DNA]</scope>
    <source>
        <strain evidence="2 3">MP104C</strain>
    </source>
</reference>
<sequence length="141" mass="15840">MSRYLTIAAMVLLLSFSFLIGADAVENRGIIVDGTRLVTNVNAYDVAGRIMVPLRPLAERLGGRVDFNYETGMVEVRRGQKHVIIPQHSLTYYENGRPKRTEWPAEIVNGRMMVPSSLIDDFFGSKTYCDGRNGFVIVLSR</sequence>
<dbReference type="SUPFAM" id="SSF55383">
    <property type="entry name" value="Copper amine oxidase, domain N"/>
    <property type="match status" value="1"/>
</dbReference>
<dbReference type="eggNOG" id="COG3858">
    <property type="taxonomic scope" value="Bacteria"/>
</dbReference>
<reference evidence="3" key="1">
    <citation type="submission" date="2007-10" db="EMBL/GenBank/DDBJ databases">
        <title>Complete sequence of chromosome of Desulforudis audaxviator MP104C.</title>
        <authorList>
            <person name="Copeland A."/>
            <person name="Lucas S."/>
            <person name="Lapidus A."/>
            <person name="Barry K."/>
            <person name="Glavina del Rio T."/>
            <person name="Dalin E."/>
            <person name="Tice H."/>
            <person name="Bruce D."/>
            <person name="Pitluck S."/>
            <person name="Lowry S.R."/>
            <person name="Larimer F."/>
            <person name="Land M.L."/>
            <person name="Hauser L."/>
            <person name="Kyrpides N."/>
            <person name="Ivanova N.N."/>
            <person name="Richardson P."/>
        </authorList>
    </citation>
    <scope>NUCLEOTIDE SEQUENCE [LARGE SCALE GENOMIC DNA]</scope>
    <source>
        <strain evidence="3">MP104C</strain>
    </source>
</reference>
<protein>
    <submittedName>
        <fullName evidence="2">Copper amine oxidase domain protein</fullName>
    </submittedName>
</protein>
<dbReference type="Pfam" id="PF07833">
    <property type="entry name" value="Cu_amine_oxidN1"/>
    <property type="match status" value="1"/>
</dbReference>
<proteinExistence type="predicted"/>
<accession>B1I3C5</accession>
<dbReference type="OrthoDB" id="9779128at2"/>
<dbReference type="KEGG" id="dau:Daud_0978"/>